<organism evidence="2 3">
    <name type="scientific">Araneus ventricosus</name>
    <name type="common">Orbweaver spider</name>
    <name type="synonym">Epeira ventricosa</name>
    <dbReference type="NCBI Taxonomy" id="182803"/>
    <lineage>
        <taxon>Eukaryota</taxon>
        <taxon>Metazoa</taxon>
        <taxon>Ecdysozoa</taxon>
        <taxon>Arthropoda</taxon>
        <taxon>Chelicerata</taxon>
        <taxon>Arachnida</taxon>
        <taxon>Araneae</taxon>
        <taxon>Araneomorphae</taxon>
        <taxon>Entelegynae</taxon>
        <taxon>Araneoidea</taxon>
        <taxon>Araneidae</taxon>
        <taxon>Araneus</taxon>
    </lineage>
</organism>
<evidence type="ECO:0000313" key="3">
    <source>
        <dbReference type="Proteomes" id="UP000499080"/>
    </source>
</evidence>
<evidence type="ECO:0000313" key="2">
    <source>
        <dbReference type="EMBL" id="GBL80432.1"/>
    </source>
</evidence>
<dbReference type="EMBL" id="BGPR01000021">
    <property type="protein sequence ID" value="GBL80432.1"/>
    <property type="molecule type" value="Genomic_DNA"/>
</dbReference>
<dbReference type="Proteomes" id="UP000499080">
    <property type="component" value="Unassembled WGS sequence"/>
</dbReference>
<evidence type="ECO:0000256" key="1">
    <source>
        <dbReference type="SAM" id="MobiDB-lite"/>
    </source>
</evidence>
<name>A0A4Y2AKP7_ARAVE</name>
<dbReference type="AlphaFoldDB" id="A0A4Y2AKP7"/>
<accession>A0A4Y2AKP7</accession>
<reference evidence="2 3" key="1">
    <citation type="journal article" date="2019" name="Sci. Rep.">
        <title>Orb-weaving spider Araneus ventricosus genome elucidates the spidroin gene catalogue.</title>
        <authorList>
            <person name="Kono N."/>
            <person name="Nakamura H."/>
            <person name="Ohtoshi R."/>
            <person name="Moran D.A.P."/>
            <person name="Shinohara A."/>
            <person name="Yoshida Y."/>
            <person name="Fujiwara M."/>
            <person name="Mori M."/>
            <person name="Tomita M."/>
            <person name="Arakawa K."/>
        </authorList>
    </citation>
    <scope>NUCLEOTIDE SEQUENCE [LARGE SCALE GENOMIC DNA]</scope>
</reference>
<sequence length="116" mass="13295">MVFPFLLFSFRKVHLFLSHRVAESPSRRVLNFKENFWRRESEAPQRQSDVSAQKTNPSGRKSRLVSHLDRSCENIPLSKYIGGSGSGLSFVLCRAGRSPKYHFVMKNTTVTYLICA</sequence>
<gene>
    <name evidence="2" type="ORF">AVEN_92328_1</name>
</gene>
<protein>
    <submittedName>
        <fullName evidence="2">Uncharacterized protein</fullName>
    </submittedName>
</protein>
<proteinExistence type="predicted"/>
<feature type="compositionally biased region" description="Polar residues" evidence="1">
    <location>
        <begin position="44"/>
        <end position="59"/>
    </location>
</feature>
<feature type="region of interest" description="Disordered" evidence="1">
    <location>
        <begin position="39"/>
        <end position="63"/>
    </location>
</feature>
<keyword evidence="3" id="KW-1185">Reference proteome</keyword>
<comment type="caution">
    <text evidence="2">The sequence shown here is derived from an EMBL/GenBank/DDBJ whole genome shotgun (WGS) entry which is preliminary data.</text>
</comment>